<proteinExistence type="predicted"/>
<organism evidence="1 2">
    <name type="scientific">Lentzea sokolovensis</name>
    <dbReference type="NCBI Taxonomy" id="3095429"/>
    <lineage>
        <taxon>Bacteria</taxon>
        <taxon>Bacillati</taxon>
        <taxon>Actinomycetota</taxon>
        <taxon>Actinomycetes</taxon>
        <taxon>Pseudonocardiales</taxon>
        <taxon>Pseudonocardiaceae</taxon>
        <taxon>Lentzea</taxon>
    </lineage>
</organism>
<dbReference type="Proteomes" id="UP001285352">
    <property type="component" value="Unassembled WGS sequence"/>
</dbReference>
<evidence type="ECO:0000313" key="2">
    <source>
        <dbReference type="Proteomes" id="UP001285352"/>
    </source>
</evidence>
<evidence type="ECO:0000313" key="1">
    <source>
        <dbReference type="EMBL" id="MDX8143359.1"/>
    </source>
</evidence>
<comment type="caution">
    <text evidence="1">The sequence shown here is derived from an EMBL/GenBank/DDBJ whole genome shotgun (WGS) entry which is preliminary data.</text>
</comment>
<keyword evidence="2" id="KW-1185">Reference proteome</keyword>
<protein>
    <recommendedName>
        <fullName evidence="3">Sigma-54 factor interaction domain-containing protein</fullName>
    </recommendedName>
</protein>
<gene>
    <name evidence="1" type="ORF">SK854_14625</name>
</gene>
<accession>A0ABU4UWH3</accession>
<dbReference type="EMBL" id="JAXAVU010000008">
    <property type="protein sequence ID" value="MDX8143359.1"/>
    <property type="molecule type" value="Genomic_DNA"/>
</dbReference>
<name>A0ABU4UWH3_9PSEU</name>
<sequence length="108" mass="12625">MPSTSAKRHRRLDVLKGFSGRFIADLDHLERTRNYLWPGDVARALEAWIRYENSPARRFWLNESSADDCGCCPHPVEQRELLGFVARALPRKSARELRKRLEELDALY</sequence>
<evidence type="ECO:0008006" key="3">
    <source>
        <dbReference type="Google" id="ProtNLM"/>
    </source>
</evidence>
<reference evidence="1 2" key="1">
    <citation type="submission" date="2023-11" db="EMBL/GenBank/DDBJ databases">
        <title>Lentzea sokolovensis, sp. nov., Lentzea kristufkii, sp. nov., and Lentzea miocenensis, sp. nov., rare actinobacteria from Sokolov Coal Basin, Miocene lacustrine sediment, Czech Republic.</title>
        <authorList>
            <person name="Lara A."/>
            <person name="Kotroba L."/>
            <person name="Nouioui I."/>
            <person name="Neumann-Schaal M."/>
            <person name="Mast Y."/>
            <person name="Chronakova A."/>
        </authorList>
    </citation>
    <scope>NUCLEOTIDE SEQUENCE [LARGE SCALE GENOMIC DNA]</scope>
    <source>
        <strain evidence="1 2">BCCO 10_0061</strain>
    </source>
</reference>
<dbReference type="RefSeq" id="WP_319975632.1">
    <property type="nucleotide sequence ID" value="NZ_JAXAVU010000008.1"/>
</dbReference>